<dbReference type="AlphaFoldDB" id="A0A930VDA7"/>
<evidence type="ECO:0000313" key="1">
    <source>
        <dbReference type="EMBL" id="MBF4765369.1"/>
    </source>
</evidence>
<evidence type="ECO:0000313" key="2">
    <source>
        <dbReference type="Proteomes" id="UP000640489"/>
    </source>
</evidence>
<dbReference type="Proteomes" id="UP000640489">
    <property type="component" value="Unassembled WGS sequence"/>
</dbReference>
<reference evidence="1" key="1">
    <citation type="submission" date="2020-11" db="EMBL/GenBank/DDBJ databases">
        <title>Nocardioides sp. nov., isolated from Soil of Cynanchum wilfordii Hemsley rhizosphere.</title>
        <authorList>
            <person name="Lee J.-S."/>
            <person name="Suh M.K."/>
            <person name="Kim J.-S."/>
        </authorList>
    </citation>
    <scope>NUCLEOTIDE SEQUENCE</scope>
    <source>
        <strain evidence="1">KCTC 19275</strain>
    </source>
</reference>
<sequence>MRRTVVAVLVVSLVVVAAGLGYRWWQHARQGEFARAVASAPEGTERISWTDWAAVRRAVGADTGARSSAQDLRDLLDRGFSDDLTSTSAIVQSAPVLQQSFGFSPATADWELFSQSEQGAVVTLHLPDGTDFGDIGNRLEELGYPRPDADDGVWAGGPDLVSQISPDLTPELGYVALLADDHLVLASDQAAYVRTAVDAVRGDGPRVEGLAAVADAVGSPLSAAVYSGDYACGALAMAQADADDQAQAADLVAEAGTVDPYLAFAMARTGQREVRVAMEFETDDQARTNADSRAALASGPAVGQGGDFADRFTLASARADGPVVTLDLDPKPRAAILGDLSTGPVLFATC</sequence>
<gene>
    <name evidence="1" type="ORF">ISU07_19745</name>
</gene>
<name>A0A930VDA7_9ACTN</name>
<dbReference type="RefSeq" id="WP_194708554.1">
    <property type="nucleotide sequence ID" value="NZ_JADKPN010000015.1"/>
</dbReference>
<organism evidence="1 2">
    <name type="scientific">Nocardioides islandensis</name>
    <dbReference type="NCBI Taxonomy" id="433663"/>
    <lineage>
        <taxon>Bacteria</taxon>
        <taxon>Bacillati</taxon>
        <taxon>Actinomycetota</taxon>
        <taxon>Actinomycetes</taxon>
        <taxon>Propionibacteriales</taxon>
        <taxon>Nocardioidaceae</taxon>
        <taxon>Nocardioides</taxon>
    </lineage>
</organism>
<protein>
    <submittedName>
        <fullName evidence="1">Uncharacterized protein</fullName>
    </submittedName>
</protein>
<keyword evidence="2" id="KW-1185">Reference proteome</keyword>
<dbReference type="EMBL" id="JADKPN010000015">
    <property type="protein sequence ID" value="MBF4765369.1"/>
    <property type="molecule type" value="Genomic_DNA"/>
</dbReference>
<comment type="caution">
    <text evidence="1">The sequence shown here is derived from an EMBL/GenBank/DDBJ whole genome shotgun (WGS) entry which is preliminary data.</text>
</comment>
<accession>A0A930VDA7</accession>
<proteinExistence type="predicted"/>